<organism evidence="2 3">
    <name type="scientific">Tetrabaena socialis</name>
    <dbReference type="NCBI Taxonomy" id="47790"/>
    <lineage>
        <taxon>Eukaryota</taxon>
        <taxon>Viridiplantae</taxon>
        <taxon>Chlorophyta</taxon>
        <taxon>core chlorophytes</taxon>
        <taxon>Chlorophyceae</taxon>
        <taxon>CS clade</taxon>
        <taxon>Chlamydomonadales</taxon>
        <taxon>Tetrabaenaceae</taxon>
        <taxon>Tetrabaena</taxon>
    </lineage>
</organism>
<comment type="caution">
    <text evidence="2">The sequence shown here is derived from an EMBL/GenBank/DDBJ whole genome shotgun (WGS) entry which is preliminary data.</text>
</comment>
<dbReference type="EMBL" id="PGGS01000048">
    <property type="protein sequence ID" value="PNH10710.1"/>
    <property type="molecule type" value="Genomic_DNA"/>
</dbReference>
<feature type="compositionally biased region" description="Low complexity" evidence="1">
    <location>
        <begin position="329"/>
        <end position="343"/>
    </location>
</feature>
<evidence type="ECO:0000313" key="3">
    <source>
        <dbReference type="Proteomes" id="UP000236333"/>
    </source>
</evidence>
<feature type="region of interest" description="Disordered" evidence="1">
    <location>
        <begin position="144"/>
        <end position="163"/>
    </location>
</feature>
<dbReference type="Proteomes" id="UP000236333">
    <property type="component" value="Unassembled WGS sequence"/>
</dbReference>
<dbReference type="AlphaFoldDB" id="A0A2J8ADW9"/>
<sequence>MSSSAATRSALATIAAAAAGEATAPQPSRGPPPTRCGAPAEAGAQAAGAADAGGAAHAQPEPGAEAGAEPGAEPPLVFLHGIGLGLAPYLRLLRRTVAAGGGRRVVYAVQYKHVSMRLTTTIPAPHEVAADVAAFLAGQPHASATNASVRSKQRAHRCRPALSRPTMSPCDISPTCRTQGVTRVSVLAHSYGTLVASALNKLAVAAAAAAGSRGGGGGGGGAGGGGAPAICRLTLVDPVCFAMFLPHLVRNTIYQLPLVPQQQQQEEQQQQQQQHQQAQQQQQVRQQEEAHFDRGADAGTAGKQAGGSPAQQQLEGEGQRQHRHRQQEQQEQGQQEQGQQLRQCDGVEAAAEAVAAAAADAAAEAEAEVAAVAAAEGAGGAGADLGGQPGRLVAVRRRLLRSLLRGLVVAEFHCSVALRRRLDWGRVNLWPSELPPGTTVVLSGRDNLVPVREASRASLLGPLAAPLLPTVLFHQHLGHGGFLSDDPWQERVLAAALGTPLAEPFRVSGGGAAGSPGGSGSRDARL</sequence>
<feature type="compositionally biased region" description="Low complexity" evidence="1">
    <location>
        <begin position="266"/>
        <end position="285"/>
    </location>
</feature>
<name>A0A2J8ADW9_9CHLO</name>
<evidence type="ECO:0000256" key="1">
    <source>
        <dbReference type="SAM" id="MobiDB-lite"/>
    </source>
</evidence>
<dbReference type="SUPFAM" id="SSF53474">
    <property type="entry name" value="alpha/beta-Hydrolases"/>
    <property type="match status" value="1"/>
</dbReference>
<dbReference type="PANTHER" id="PTHR37471:SF1">
    <property type="entry name" value="AB HYDROLASE-1 DOMAIN-CONTAINING PROTEIN"/>
    <property type="match status" value="1"/>
</dbReference>
<protein>
    <recommendedName>
        <fullName evidence="4">AB hydrolase-1 domain-containing protein</fullName>
    </recommendedName>
</protein>
<gene>
    <name evidence="2" type="ORF">TSOC_002507</name>
</gene>
<feature type="compositionally biased region" description="Low complexity" evidence="1">
    <location>
        <begin position="37"/>
        <end position="72"/>
    </location>
</feature>
<feature type="region of interest" description="Disordered" evidence="1">
    <location>
        <begin position="266"/>
        <end position="343"/>
    </location>
</feature>
<proteinExistence type="predicted"/>
<feature type="region of interest" description="Disordered" evidence="1">
    <location>
        <begin position="17"/>
        <end position="72"/>
    </location>
</feature>
<feature type="compositionally biased region" description="Basic and acidic residues" evidence="1">
    <location>
        <begin position="286"/>
        <end position="296"/>
    </location>
</feature>
<evidence type="ECO:0000313" key="2">
    <source>
        <dbReference type="EMBL" id="PNH10710.1"/>
    </source>
</evidence>
<evidence type="ECO:0008006" key="4">
    <source>
        <dbReference type="Google" id="ProtNLM"/>
    </source>
</evidence>
<dbReference type="PANTHER" id="PTHR37471">
    <property type="entry name" value="UNNAMED PRODUCT"/>
    <property type="match status" value="1"/>
</dbReference>
<feature type="region of interest" description="Disordered" evidence="1">
    <location>
        <begin position="506"/>
        <end position="526"/>
    </location>
</feature>
<reference evidence="2 3" key="1">
    <citation type="journal article" date="2017" name="Mol. Biol. Evol.">
        <title>The 4-celled Tetrabaena socialis nuclear genome reveals the essential components for genetic control of cell number at the origin of multicellularity in the volvocine lineage.</title>
        <authorList>
            <person name="Featherston J."/>
            <person name="Arakaki Y."/>
            <person name="Hanschen E.R."/>
            <person name="Ferris P.J."/>
            <person name="Michod R.E."/>
            <person name="Olson B.J.S.C."/>
            <person name="Nozaki H."/>
            <person name="Durand P.M."/>
        </authorList>
    </citation>
    <scope>NUCLEOTIDE SEQUENCE [LARGE SCALE GENOMIC DNA]</scope>
    <source>
        <strain evidence="2 3">NIES-571</strain>
    </source>
</reference>
<dbReference type="InterPro" id="IPR029058">
    <property type="entry name" value="AB_hydrolase_fold"/>
</dbReference>
<dbReference type="OrthoDB" id="6431331at2759"/>
<accession>A0A2J8ADW9</accession>
<feature type="compositionally biased region" description="Gly residues" evidence="1">
    <location>
        <begin position="508"/>
        <end position="520"/>
    </location>
</feature>
<keyword evidence="3" id="KW-1185">Reference proteome</keyword>